<dbReference type="RefSeq" id="WP_106532399.1">
    <property type="nucleotide sequence ID" value="NZ_PYAT01000003.1"/>
</dbReference>
<keyword evidence="2" id="KW-1185">Reference proteome</keyword>
<reference evidence="1 2" key="1">
    <citation type="submission" date="2018-03" db="EMBL/GenBank/DDBJ databases">
        <title>Genomic Encyclopedia of Type Strains, Phase III (KMG-III): the genomes of soil and plant-associated and newly described type strains.</title>
        <authorList>
            <person name="Whitman W."/>
        </authorList>
    </citation>
    <scope>NUCLEOTIDE SEQUENCE [LARGE SCALE GENOMIC DNA]</scope>
    <source>
        <strain evidence="1 2">CGMCC 1.12259</strain>
    </source>
</reference>
<organism evidence="1 2">
    <name type="scientific">Planomicrobium soli</name>
    <dbReference type="NCBI Taxonomy" id="1176648"/>
    <lineage>
        <taxon>Bacteria</taxon>
        <taxon>Bacillati</taxon>
        <taxon>Bacillota</taxon>
        <taxon>Bacilli</taxon>
        <taxon>Bacillales</taxon>
        <taxon>Caryophanaceae</taxon>
        <taxon>Planomicrobium</taxon>
    </lineage>
</organism>
<name>A0A2P8H3T6_9BACL</name>
<dbReference type="EMBL" id="PYAT01000003">
    <property type="protein sequence ID" value="PSL40885.1"/>
    <property type="molecule type" value="Genomic_DNA"/>
</dbReference>
<evidence type="ECO:0000313" key="1">
    <source>
        <dbReference type="EMBL" id="PSL40885.1"/>
    </source>
</evidence>
<dbReference type="AlphaFoldDB" id="A0A2P8H3T6"/>
<sequence length="143" mass="16247">MGDRLEELILQGNFNEAKQLYAQTSFKSFSHELLSTAFDNESLANYSFLAMLLLEGEDEKLHDLAYLVLSQPLCHIEGAYASALYHAQRAVELTDFKNVKRLENLLFLNIVPEKVVSDEKAKEIASKILVLDPENEVAQEMLR</sequence>
<protein>
    <recommendedName>
        <fullName evidence="3">Tetratricopeptide repeat protein</fullName>
    </recommendedName>
</protein>
<gene>
    <name evidence="1" type="ORF">B0H99_10317</name>
</gene>
<evidence type="ECO:0008006" key="3">
    <source>
        <dbReference type="Google" id="ProtNLM"/>
    </source>
</evidence>
<accession>A0A2P8H3T6</accession>
<evidence type="ECO:0000313" key="2">
    <source>
        <dbReference type="Proteomes" id="UP000242682"/>
    </source>
</evidence>
<proteinExistence type="predicted"/>
<dbReference type="OrthoDB" id="80293at2"/>
<comment type="caution">
    <text evidence="1">The sequence shown here is derived from an EMBL/GenBank/DDBJ whole genome shotgun (WGS) entry which is preliminary data.</text>
</comment>
<dbReference type="Proteomes" id="UP000242682">
    <property type="component" value="Unassembled WGS sequence"/>
</dbReference>